<reference evidence="3" key="1">
    <citation type="submission" date="2019-12" db="EMBL/GenBank/DDBJ databases">
        <title>Genome sequencing and annotation of Brassica cretica.</title>
        <authorList>
            <person name="Studholme D.J."/>
            <person name="Sarris P.F."/>
        </authorList>
    </citation>
    <scope>NUCLEOTIDE SEQUENCE</scope>
    <source>
        <strain evidence="3">PFS-001/15</strain>
        <strain evidence="2">PFS-102/07</strain>
        <tissue evidence="3">Leaf</tissue>
    </source>
</reference>
<dbReference type="PANTHER" id="PTHR33784:SF19">
    <property type="entry name" value="BNACNNG56230D PROTEIN"/>
    <property type="match status" value="1"/>
</dbReference>
<dbReference type="SUPFAM" id="SSF81901">
    <property type="entry name" value="HCP-like"/>
    <property type="match status" value="1"/>
</dbReference>
<organism evidence="3 4">
    <name type="scientific">Brassica cretica</name>
    <name type="common">Mustard</name>
    <dbReference type="NCBI Taxonomy" id="69181"/>
    <lineage>
        <taxon>Eukaryota</taxon>
        <taxon>Viridiplantae</taxon>
        <taxon>Streptophyta</taxon>
        <taxon>Embryophyta</taxon>
        <taxon>Tracheophyta</taxon>
        <taxon>Spermatophyta</taxon>
        <taxon>Magnoliopsida</taxon>
        <taxon>eudicotyledons</taxon>
        <taxon>Gunneridae</taxon>
        <taxon>Pentapetalae</taxon>
        <taxon>rosids</taxon>
        <taxon>malvids</taxon>
        <taxon>Brassicales</taxon>
        <taxon>Brassicaceae</taxon>
        <taxon>Brassiceae</taxon>
        <taxon>Brassica</taxon>
    </lineage>
</organism>
<dbReference type="InterPro" id="IPR057136">
    <property type="entry name" value="At2g35280_TPR_dom"/>
</dbReference>
<name>A0A8S9LTZ8_BRACR</name>
<dbReference type="AlphaFoldDB" id="A0A8S9LTZ8"/>
<gene>
    <name evidence="3" type="ORF">F2Q68_00044232</name>
    <name evidence="2" type="ORF">F2Q70_00043308</name>
</gene>
<dbReference type="InterPro" id="IPR040338">
    <property type="entry name" value="At1g67623-like"/>
</dbReference>
<dbReference type="PANTHER" id="PTHR33784">
    <property type="entry name" value="OS05G0482100 PROTEIN"/>
    <property type="match status" value="1"/>
</dbReference>
<proteinExistence type="predicted"/>
<evidence type="ECO:0000313" key="2">
    <source>
        <dbReference type="EMBL" id="KAF2595111.1"/>
    </source>
</evidence>
<dbReference type="Pfam" id="PF23310">
    <property type="entry name" value="TPR_27"/>
    <property type="match status" value="1"/>
</dbReference>
<protein>
    <recommendedName>
        <fullName evidence="1">At2g35280-like TPR domain-containing protein</fullName>
    </recommendedName>
</protein>
<evidence type="ECO:0000313" key="4">
    <source>
        <dbReference type="Proteomes" id="UP000712281"/>
    </source>
</evidence>
<sequence length="193" mass="22570">MSENDYNSDESIGSCEGDPPFTDPANYFKNLGLEYFLEAPLDMLYRHSQLKNECLAYDNPKAHYIEGLLQYFQCRKFIKGLTHLRQSADRGYDNGIYICGILMLCRGDFAEGKEYIDKLSWKTNQDRSPQCLTTIKTSLRSIKVILKTRYLANTARMEPVTECYQHDMDSACEDCYYFKKMNEFIDYIRTKKP</sequence>
<feature type="domain" description="At2g35280-like TPR" evidence="1">
    <location>
        <begin position="49"/>
        <end position="136"/>
    </location>
</feature>
<dbReference type="EMBL" id="QGKY02000164">
    <property type="protein sequence ID" value="KAF2595111.1"/>
    <property type="molecule type" value="Genomic_DNA"/>
</dbReference>
<evidence type="ECO:0000259" key="1">
    <source>
        <dbReference type="Pfam" id="PF23310"/>
    </source>
</evidence>
<comment type="caution">
    <text evidence="3">The sequence shown here is derived from an EMBL/GenBank/DDBJ whole genome shotgun (WGS) entry which is preliminary data.</text>
</comment>
<evidence type="ECO:0000313" key="3">
    <source>
        <dbReference type="EMBL" id="KAF2609309.1"/>
    </source>
</evidence>
<dbReference type="EMBL" id="QGKW02000276">
    <property type="protein sequence ID" value="KAF2609309.1"/>
    <property type="molecule type" value="Genomic_DNA"/>
</dbReference>
<dbReference type="Proteomes" id="UP000712281">
    <property type="component" value="Unassembled WGS sequence"/>
</dbReference>
<accession>A0A8S9LTZ8</accession>